<comment type="caution">
    <text evidence="7">The sequence shown here is derived from an EMBL/GenBank/DDBJ whole genome shotgun (WGS) entry which is preliminary data.</text>
</comment>
<dbReference type="PANTHER" id="PTHR43652">
    <property type="entry name" value="BASIC AMINO ACID ANTIPORTER YFCC-RELATED"/>
    <property type="match status" value="1"/>
</dbReference>
<feature type="transmembrane region" description="Helical" evidence="6">
    <location>
        <begin position="411"/>
        <end position="433"/>
    </location>
</feature>
<feature type="transmembrane region" description="Helical" evidence="6">
    <location>
        <begin position="84"/>
        <end position="108"/>
    </location>
</feature>
<keyword evidence="2" id="KW-1003">Cell membrane</keyword>
<feature type="transmembrane region" description="Helical" evidence="6">
    <location>
        <begin position="120"/>
        <end position="136"/>
    </location>
</feature>
<evidence type="ECO:0000313" key="7">
    <source>
        <dbReference type="EMBL" id="MEL5988680.1"/>
    </source>
</evidence>
<evidence type="ECO:0000256" key="1">
    <source>
        <dbReference type="ARBA" id="ARBA00004651"/>
    </source>
</evidence>
<proteinExistence type="predicted"/>
<feature type="transmembrane region" description="Helical" evidence="6">
    <location>
        <begin position="353"/>
        <end position="373"/>
    </location>
</feature>
<keyword evidence="8" id="KW-1185">Reference proteome</keyword>
<sequence length="466" mass="50253">MFKRDKAKKGAAQGINAYVLIFSLIVISAILTYFVPAGQFDKVEKDGREILVADSFQFVDNTPVGFLDIFTSIHAGMVNGAGTIFFVLIIGGVFGIMNATGALDTFVVTFAEKMKRKEKLMIPVFVLFFAICGATMGMSDEVAVYVALIVPLTIALGFDAVTGFAIVVMGAWMGFTAGFLNPFSTAVAQGIAELPTFSGMGLRIVVFIIFVLMASFFIYRHASKVQKNPELGIYGKFGQFSPKDKDKTLKMTLRHKLVLTVFMLNFVVLILGVKLYEWFIPELAGLFLLTGIIMGIVGGLIPSEIANSFVKGASELLGGALIIGLAQAVLVIFQSGGLLDTMLHYMSNMLSGVPSALTAVAMMFIQMVINFLIPSQSGQAALTMPIMAPLADLVNVTRQTAVLAFQLGDGIAALLFPTNGALIAALAVAGIQWNKWVRWYIPFFIAQVIVSIIILIVAHAMNYGPF</sequence>
<comment type="subcellular location">
    <subcellularLocation>
        <location evidence="1">Cell membrane</location>
        <topology evidence="1">Multi-pass membrane protein</topology>
    </subcellularLocation>
</comment>
<keyword evidence="5 6" id="KW-0472">Membrane</keyword>
<dbReference type="Proteomes" id="UP001398420">
    <property type="component" value="Unassembled WGS sequence"/>
</dbReference>
<evidence type="ECO:0000256" key="2">
    <source>
        <dbReference type="ARBA" id="ARBA00022475"/>
    </source>
</evidence>
<feature type="transmembrane region" description="Helical" evidence="6">
    <location>
        <begin position="163"/>
        <end position="180"/>
    </location>
</feature>
<reference evidence="7 8" key="1">
    <citation type="submission" date="2024-04" db="EMBL/GenBank/DDBJ databases">
        <authorList>
            <person name="Wu Y.S."/>
            <person name="Zhang L."/>
        </authorList>
    </citation>
    <scope>NUCLEOTIDE SEQUENCE [LARGE SCALE GENOMIC DNA]</scope>
    <source>
        <strain evidence="7 8">KG-01</strain>
    </source>
</reference>
<name>A0ABU9LKZ5_9BACL</name>
<feature type="transmembrane region" description="Helical" evidence="6">
    <location>
        <begin position="200"/>
        <end position="219"/>
    </location>
</feature>
<evidence type="ECO:0000313" key="8">
    <source>
        <dbReference type="Proteomes" id="UP001398420"/>
    </source>
</evidence>
<feature type="transmembrane region" description="Helical" evidence="6">
    <location>
        <begin position="439"/>
        <end position="461"/>
    </location>
</feature>
<protein>
    <submittedName>
        <fullName evidence="7">Na+/H+ antiporter NhaC family protein</fullName>
    </submittedName>
</protein>
<organism evidence="7 8">
    <name type="scientific">Kurthia gibsonii</name>
    <dbReference type="NCBI Taxonomy" id="33946"/>
    <lineage>
        <taxon>Bacteria</taxon>
        <taxon>Bacillati</taxon>
        <taxon>Bacillota</taxon>
        <taxon>Bacilli</taxon>
        <taxon>Bacillales</taxon>
        <taxon>Caryophanaceae</taxon>
        <taxon>Kurthia</taxon>
    </lineage>
</organism>
<evidence type="ECO:0000256" key="6">
    <source>
        <dbReference type="SAM" id="Phobius"/>
    </source>
</evidence>
<dbReference type="InterPro" id="IPR018385">
    <property type="entry name" value="C4_dicarb_anaerob_car-like"/>
</dbReference>
<dbReference type="Pfam" id="PF03606">
    <property type="entry name" value="DcuC"/>
    <property type="match status" value="1"/>
</dbReference>
<feature type="transmembrane region" description="Helical" evidence="6">
    <location>
        <begin position="257"/>
        <end position="277"/>
    </location>
</feature>
<keyword evidence="3 6" id="KW-0812">Transmembrane</keyword>
<dbReference type="EMBL" id="JBCEWA010000007">
    <property type="protein sequence ID" value="MEL5988680.1"/>
    <property type="molecule type" value="Genomic_DNA"/>
</dbReference>
<feature type="transmembrane region" description="Helical" evidence="6">
    <location>
        <begin position="313"/>
        <end position="333"/>
    </location>
</feature>
<evidence type="ECO:0000256" key="4">
    <source>
        <dbReference type="ARBA" id="ARBA00022989"/>
    </source>
</evidence>
<keyword evidence="4 6" id="KW-1133">Transmembrane helix</keyword>
<feature type="transmembrane region" description="Helical" evidence="6">
    <location>
        <begin position="12"/>
        <end position="35"/>
    </location>
</feature>
<accession>A0ABU9LKZ5</accession>
<feature type="transmembrane region" description="Helical" evidence="6">
    <location>
        <begin position="283"/>
        <end position="301"/>
    </location>
</feature>
<dbReference type="PANTHER" id="PTHR43652:SF6">
    <property type="entry name" value="ARGININE REPRESSOR"/>
    <property type="match status" value="1"/>
</dbReference>
<evidence type="ECO:0000256" key="3">
    <source>
        <dbReference type="ARBA" id="ARBA00022692"/>
    </source>
</evidence>
<evidence type="ECO:0000256" key="5">
    <source>
        <dbReference type="ARBA" id="ARBA00023136"/>
    </source>
</evidence>
<dbReference type="InterPro" id="IPR051679">
    <property type="entry name" value="DASS-Related_Transporters"/>
</dbReference>
<dbReference type="RefSeq" id="WP_087680839.1">
    <property type="nucleotide sequence ID" value="NZ_CP147847.1"/>
</dbReference>
<gene>
    <name evidence="7" type="ORF">AAF454_09755</name>
</gene>